<dbReference type="GO" id="GO:0004497">
    <property type="term" value="F:monooxygenase activity"/>
    <property type="evidence" value="ECO:0007669"/>
    <property type="project" value="UniProtKB-KW"/>
</dbReference>
<evidence type="ECO:0000313" key="3">
    <source>
        <dbReference type="EMBL" id="EXU99196.1"/>
    </source>
</evidence>
<evidence type="ECO:0000256" key="1">
    <source>
        <dbReference type="ARBA" id="ARBA00023002"/>
    </source>
</evidence>
<dbReference type="Pfam" id="PF13738">
    <property type="entry name" value="Pyr_redox_3"/>
    <property type="match status" value="1"/>
</dbReference>
<organism evidence="3 4">
    <name type="scientific">Metarhizium robertsii</name>
    <dbReference type="NCBI Taxonomy" id="568076"/>
    <lineage>
        <taxon>Eukaryota</taxon>
        <taxon>Fungi</taxon>
        <taxon>Dikarya</taxon>
        <taxon>Ascomycota</taxon>
        <taxon>Pezizomycotina</taxon>
        <taxon>Sordariomycetes</taxon>
        <taxon>Hypocreomycetidae</taxon>
        <taxon>Hypocreales</taxon>
        <taxon>Clavicipitaceae</taxon>
        <taxon>Metarhizium</taxon>
    </lineage>
</organism>
<dbReference type="Proteomes" id="UP000030151">
    <property type="component" value="Unassembled WGS sequence"/>
</dbReference>
<evidence type="ECO:0000313" key="4">
    <source>
        <dbReference type="Proteomes" id="UP000030151"/>
    </source>
</evidence>
<feature type="region of interest" description="Disordered" evidence="2">
    <location>
        <begin position="177"/>
        <end position="196"/>
    </location>
</feature>
<accession>A0A014P7M8</accession>
<evidence type="ECO:0000256" key="2">
    <source>
        <dbReference type="SAM" id="MobiDB-lite"/>
    </source>
</evidence>
<dbReference type="OrthoDB" id="74360at2759"/>
<comment type="caution">
    <text evidence="3">The sequence shown here is derived from an EMBL/GenBank/DDBJ whole genome shotgun (WGS) entry which is preliminary data.</text>
</comment>
<dbReference type="InterPro" id="IPR050982">
    <property type="entry name" value="Auxin_biosynth/cation_transpt"/>
</dbReference>
<dbReference type="GO" id="GO:0050660">
    <property type="term" value="F:flavin adenine dinucleotide binding"/>
    <property type="evidence" value="ECO:0007669"/>
    <property type="project" value="TreeGrafter"/>
</dbReference>
<dbReference type="PRINTS" id="PR00411">
    <property type="entry name" value="PNDRDTASEI"/>
</dbReference>
<dbReference type="SUPFAM" id="SSF51905">
    <property type="entry name" value="FAD/NAD(P)-binding domain"/>
    <property type="match status" value="1"/>
</dbReference>
<dbReference type="EMBL" id="JELW01000020">
    <property type="protein sequence ID" value="EXU99196.1"/>
    <property type="molecule type" value="Genomic_DNA"/>
</dbReference>
<dbReference type="PANTHER" id="PTHR43539">
    <property type="entry name" value="FLAVIN-BINDING MONOOXYGENASE-LIKE PROTEIN (AFU_ORTHOLOGUE AFUA_4G09220)"/>
    <property type="match status" value="1"/>
</dbReference>
<protein>
    <submittedName>
        <fullName evidence="3">Flavin-binding monooxygenase</fullName>
    </submittedName>
</protein>
<sequence>MATAVVVGRAPTVHSLPGTSNIPPTQFPAPEAVGDVDPLAEAENIIRLLNDSFGDATFQATQNLFAKQGYWRDHLILSWNFRTVQGPAQIGEFLRECAQSKDGFRIKHITIDKQGPVRQPSVSPLDGEGKVSGITAFLSIETVLGAGEGFIRLAQEGGKWKIFTIYTSLRSLKGHSENTFSRRPRGVNHGEQPGRRNWADNRASAVAYDDGSEPAVLIIGAGQAGLTAAARLKAQGVNALIVDRNDRVGDNWRRRYHHLVLHDPVWYDHMPYLNFPPQWPIFAPKDKIAQWFEAYANIMELNVWMKTRVMETSWDETKKCWTVCVERTTTDGSVERRTFHPRHIIQATGHSGEKNQPDIKGADAFKGDLICHSSEFSGARQGRRGKTAVVVGSCNSALDIAQDFAEKGYDVTVVQRSSTHVVSSYAVTDIALKGLYSEGGPPVEDADLIIQSMPNSVLKAIQVKIAEIQRNHDKDMLQGLAKAGFKVDNGPDEAGLFFKYFQRGGGYYIDVGASKLIIDGKIKVKQGLEVAEILPDGLRFSDQSELKADEIVLATGYQSMKSHTRQIFGDGVADKVEEVWGFIEEGEWRTMWQRSGHPGLWFHGGNLGLCRYYSRLLALQIKGMEENLYSYDEN</sequence>
<name>A0A014P7M8_9HYPO</name>
<dbReference type="Gene3D" id="3.50.50.60">
    <property type="entry name" value="FAD/NAD(P)-binding domain"/>
    <property type="match status" value="1"/>
</dbReference>
<dbReference type="HOGENOM" id="CLU_015676_1_0_1"/>
<dbReference type="eggNOG" id="KOG1399">
    <property type="taxonomic scope" value="Eukaryota"/>
</dbReference>
<dbReference type="PANTHER" id="PTHR43539:SF68">
    <property type="entry name" value="FLAVIN-BINDING MONOOXYGENASE-LIKE PROTEIN (AFU_ORTHOLOGUE AFUA_4G09220)"/>
    <property type="match status" value="1"/>
</dbReference>
<keyword evidence="1" id="KW-0560">Oxidoreductase</keyword>
<keyword evidence="3" id="KW-0503">Monooxygenase</keyword>
<gene>
    <name evidence="3" type="ORF">X797_007624</name>
</gene>
<dbReference type="AlphaFoldDB" id="A0A014P7M8"/>
<proteinExistence type="predicted"/>
<reference evidence="3 4" key="1">
    <citation type="submission" date="2014-02" db="EMBL/GenBank/DDBJ databases">
        <title>The genome sequence of the entomopathogenic fungus Metarhizium robertsii ARSEF 2575.</title>
        <authorList>
            <person name="Giuliano Garisto Donzelli B."/>
            <person name="Roe B.A."/>
            <person name="Macmil S.L."/>
            <person name="Krasnoff S.B."/>
            <person name="Gibson D.M."/>
        </authorList>
    </citation>
    <scope>NUCLEOTIDE SEQUENCE [LARGE SCALE GENOMIC DNA]</scope>
    <source>
        <strain evidence="3 4">ARSEF 2575</strain>
    </source>
</reference>
<dbReference type="InterPro" id="IPR036188">
    <property type="entry name" value="FAD/NAD-bd_sf"/>
</dbReference>